<sequence>MIFARLVPIPRGSGIDPSCQENMLVSQIVTAIYGDTVCTLKDTSYVIGEVKEHRKEKGREEETREG</sequence>
<dbReference type="EMBL" id="JAEPRD010000029">
    <property type="protein sequence ID" value="KAG2206770.1"/>
    <property type="molecule type" value="Genomic_DNA"/>
</dbReference>
<evidence type="ECO:0000313" key="1">
    <source>
        <dbReference type="EMBL" id="KAG2206770.1"/>
    </source>
</evidence>
<organism evidence="1 2">
    <name type="scientific">Mucor saturninus</name>
    <dbReference type="NCBI Taxonomy" id="64648"/>
    <lineage>
        <taxon>Eukaryota</taxon>
        <taxon>Fungi</taxon>
        <taxon>Fungi incertae sedis</taxon>
        <taxon>Mucoromycota</taxon>
        <taxon>Mucoromycotina</taxon>
        <taxon>Mucoromycetes</taxon>
        <taxon>Mucorales</taxon>
        <taxon>Mucorineae</taxon>
        <taxon>Mucoraceae</taxon>
        <taxon>Mucor</taxon>
    </lineage>
</organism>
<keyword evidence="2" id="KW-1185">Reference proteome</keyword>
<proteinExistence type="predicted"/>
<comment type="caution">
    <text evidence="1">The sequence shown here is derived from an EMBL/GenBank/DDBJ whole genome shotgun (WGS) entry which is preliminary data.</text>
</comment>
<dbReference type="Proteomes" id="UP000603453">
    <property type="component" value="Unassembled WGS sequence"/>
</dbReference>
<dbReference type="AlphaFoldDB" id="A0A8H7RA89"/>
<protein>
    <submittedName>
        <fullName evidence="1">Uncharacterized protein</fullName>
    </submittedName>
</protein>
<reference evidence="1" key="1">
    <citation type="submission" date="2020-12" db="EMBL/GenBank/DDBJ databases">
        <title>Metabolic potential, ecology and presence of endohyphal bacteria is reflected in genomic diversity of Mucoromycotina.</title>
        <authorList>
            <person name="Muszewska A."/>
            <person name="Okrasinska A."/>
            <person name="Steczkiewicz K."/>
            <person name="Drgas O."/>
            <person name="Orlowska M."/>
            <person name="Perlinska-Lenart U."/>
            <person name="Aleksandrzak-Piekarczyk T."/>
            <person name="Szatraj K."/>
            <person name="Zielenkiewicz U."/>
            <person name="Pilsyk S."/>
            <person name="Malc E."/>
            <person name="Mieczkowski P."/>
            <person name="Kruszewska J.S."/>
            <person name="Biernat P."/>
            <person name="Pawlowska J."/>
        </authorList>
    </citation>
    <scope>NUCLEOTIDE SEQUENCE</scope>
    <source>
        <strain evidence="1">WA0000017839</strain>
    </source>
</reference>
<accession>A0A8H7RA89</accession>
<evidence type="ECO:0000313" key="2">
    <source>
        <dbReference type="Proteomes" id="UP000603453"/>
    </source>
</evidence>
<name>A0A8H7RA89_9FUNG</name>
<gene>
    <name evidence="1" type="ORF">INT47_003712</name>
</gene>